<evidence type="ECO:0000313" key="3">
    <source>
        <dbReference type="Proteomes" id="UP000070163"/>
    </source>
</evidence>
<comment type="function">
    <text evidence="1">DNA-dependent RNA polymerase (RNAP) catalyzes the transcription of DNA into RNA using the four ribonucleoside triphosphates as substrates. This subunit is less well bound than the others.</text>
</comment>
<dbReference type="GO" id="GO:0005737">
    <property type="term" value="C:cytoplasm"/>
    <property type="evidence" value="ECO:0007669"/>
    <property type="project" value="UniProtKB-SubCell"/>
</dbReference>
<dbReference type="GO" id="GO:0003899">
    <property type="term" value="F:DNA-directed RNA polymerase activity"/>
    <property type="evidence" value="ECO:0007669"/>
    <property type="project" value="UniProtKB-UniRule"/>
</dbReference>
<keyword evidence="1" id="KW-0963">Cytoplasm</keyword>
<accession>A0A133UBR1</accession>
<keyword evidence="1" id="KW-0240">DNA-directed RNA polymerase</keyword>
<dbReference type="PANTHER" id="PTHR39646">
    <property type="entry name" value="RNA POLYMERASE RPB4"/>
    <property type="match status" value="1"/>
</dbReference>
<protein>
    <recommendedName>
        <fullName evidence="1">DNA-directed RNA polymerase subunit Rpo4</fullName>
        <ecNumber evidence="1">2.7.7.6</ecNumber>
    </recommendedName>
    <alternativeName>
        <fullName evidence="1">DNA-directed RNA polymerase subunit F</fullName>
    </alternativeName>
</protein>
<dbReference type="Gene3D" id="6.10.140.10">
    <property type="match status" value="1"/>
</dbReference>
<comment type="catalytic activity">
    <reaction evidence="1">
        <text>RNA(n) + a ribonucleoside 5'-triphosphate = RNA(n+1) + diphosphate</text>
        <dbReference type="Rhea" id="RHEA:21248"/>
        <dbReference type="Rhea" id="RHEA-COMP:14527"/>
        <dbReference type="Rhea" id="RHEA-COMP:17342"/>
        <dbReference type="ChEBI" id="CHEBI:33019"/>
        <dbReference type="ChEBI" id="CHEBI:61557"/>
        <dbReference type="ChEBI" id="CHEBI:140395"/>
        <dbReference type="EC" id="2.7.7.6"/>
    </reaction>
</comment>
<comment type="caution">
    <text evidence="2">The sequence shown here is derived from an EMBL/GenBank/DDBJ whole genome shotgun (WGS) entry which is preliminary data.</text>
</comment>
<dbReference type="EMBL" id="LHXJ01000004">
    <property type="protein sequence ID" value="KXA91609.1"/>
    <property type="molecule type" value="Genomic_DNA"/>
</dbReference>
<dbReference type="PIRSF" id="PIRSF005053">
    <property type="entry name" value="RNA_pol_F_arch"/>
    <property type="match status" value="1"/>
</dbReference>
<dbReference type="GO" id="GO:0000166">
    <property type="term" value="F:nucleotide binding"/>
    <property type="evidence" value="ECO:0007669"/>
    <property type="project" value="InterPro"/>
</dbReference>
<evidence type="ECO:0000256" key="1">
    <source>
        <dbReference type="HAMAP-Rule" id="MF_00864"/>
    </source>
</evidence>
<dbReference type="InterPro" id="IPR005574">
    <property type="entry name" value="Rpb4/RPC9"/>
</dbReference>
<proteinExistence type="inferred from homology"/>
<comment type="similarity">
    <text evidence="1">Belongs to the eukaryotic RPB4 RNA polymerase subunit family.</text>
</comment>
<organism evidence="2 3">
    <name type="scientific">candidate division MSBL1 archaeon SCGC-AAA259A05</name>
    <dbReference type="NCBI Taxonomy" id="1698259"/>
    <lineage>
        <taxon>Archaea</taxon>
        <taxon>Methanobacteriati</taxon>
        <taxon>Methanobacteriota</taxon>
        <taxon>candidate division MSBL1</taxon>
    </lineage>
</organism>
<dbReference type="HAMAP" id="MF_00864">
    <property type="entry name" value="RNApol_arch_Rpo4"/>
    <property type="match status" value="1"/>
</dbReference>
<dbReference type="Pfam" id="PF03874">
    <property type="entry name" value="RNA_pol_Rpb4"/>
    <property type="match status" value="1"/>
</dbReference>
<name>A0A133UBR1_9EURY</name>
<dbReference type="Proteomes" id="UP000070163">
    <property type="component" value="Unassembled WGS sequence"/>
</dbReference>
<dbReference type="AlphaFoldDB" id="A0A133UBR1"/>
<keyword evidence="1" id="KW-0548">Nucleotidyltransferase</keyword>
<sequence length="112" mass="13204">MIGNEIEEQNPISLAEALEILKDRKAEDELKFEQRLAYDYAQKFSQLSVDKTKELIQELLEIEKIRKHQAIILVNNMPETKEDVRLIFAKERTSLREETVGKILEIIENYRS</sequence>
<reference evidence="2 3" key="1">
    <citation type="journal article" date="2016" name="Sci. Rep.">
        <title>Metabolic traits of an uncultured archaeal lineage -MSBL1- from brine pools of the Red Sea.</title>
        <authorList>
            <person name="Mwirichia R."/>
            <person name="Alam I."/>
            <person name="Rashid M."/>
            <person name="Vinu M."/>
            <person name="Ba-Alawi W."/>
            <person name="Anthony Kamau A."/>
            <person name="Kamanda Ngugi D."/>
            <person name="Goker M."/>
            <person name="Klenk H.P."/>
            <person name="Bajic V."/>
            <person name="Stingl U."/>
        </authorList>
    </citation>
    <scope>NUCLEOTIDE SEQUENCE [LARGE SCALE GENOMIC DNA]</scope>
    <source>
        <strain evidence="2">SCGC-AAA259A05</strain>
    </source>
</reference>
<comment type="subunit">
    <text evidence="1">Part of the RNA polymerase complex. Forms a stalk with Rpo7 that extends from the main structure.</text>
</comment>
<keyword evidence="1" id="KW-0804">Transcription</keyword>
<dbReference type="GO" id="GO:0006352">
    <property type="term" value="P:DNA-templated transcription initiation"/>
    <property type="evidence" value="ECO:0007669"/>
    <property type="project" value="InterPro"/>
</dbReference>
<dbReference type="GO" id="GO:0000428">
    <property type="term" value="C:DNA-directed RNA polymerase complex"/>
    <property type="evidence" value="ECO:0007669"/>
    <property type="project" value="UniProtKB-KW"/>
</dbReference>
<dbReference type="InterPro" id="IPR044876">
    <property type="entry name" value="HRDC_dom_sf"/>
</dbReference>
<evidence type="ECO:0000313" key="2">
    <source>
        <dbReference type="EMBL" id="KXA91609.1"/>
    </source>
</evidence>
<dbReference type="PANTHER" id="PTHR39646:SF1">
    <property type="entry name" value="DNA-DIRECTED RNA POLYMERASE SUBUNIT RPO4"/>
    <property type="match status" value="1"/>
</dbReference>
<dbReference type="InterPro" id="IPR010924">
    <property type="entry name" value="Rpo4"/>
</dbReference>
<dbReference type="EC" id="2.7.7.6" evidence="1"/>
<keyword evidence="3" id="KW-1185">Reference proteome</keyword>
<dbReference type="Gene3D" id="1.10.150.80">
    <property type="entry name" value="HRDC domain"/>
    <property type="match status" value="1"/>
</dbReference>
<comment type="subcellular location">
    <subcellularLocation>
        <location evidence="1">Cytoplasm</location>
    </subcellularLocation>
</comment>
<dbReference type="SUPFAM" id="SSF47819">
    <property type="entry name" value="HRDC-like"/>
    <property type="match status" value="1"/>
</dbReference>
<dbReference type="InterPro" id="IPR010997">
    <property type="entry name" value="HRDC-like_sf"/>
</dbReference>
<keyword evidence="1" id="KW-0808">Transferase</keyword>
<gene>
    <name evidence="1" type="primary">rpo4</name>
    <name evidence="1" type="synonym">rpoF</name>
    <name evidence="2" type="ORF">AKJ57_00555</name>
</gene>